<dbReference type="EMBL" id="GBRH01265189">
    <property type="protein sequence ID" value="JAD32706.1"/>
    <property type="molecule type" value="Transcribed_RNA"/>
</dbReference>
<sequence length="33" mass="3658">MRGTSSTGLCWSPNMHICLPFSTCLNSNGWSRL</sequence>
<accession>A0A0A8Z1M5</accession>
<proteinExistence type="predicted"/>
<organism evidence="1">
    <name type="scientific">Arundo donax</name>
    <name type="common">Giant reed</name>
    <name type="synonym">Donax arundinaceus</name>
    <dbReference type="NCBI Taxonomy" id="35708"/>
    <lineage>
        <taxon>Eukaryota</taxon>
        <taxon>Viridiplantae</taxon>
        <taxon>Streptophyta</taxon>
        <taxon>Embryophyta</taxon>
        <taxon>Tracheophyta</taxon>
        <taxon>Spermatophyta</taxon>
        <taxon>Magnoliopsida</taxon>
        <taxon>Liliopsida</taxon>
        <taxon>Poales</taxon>
        <taxon>Poaceae</taxon>
        <taxon>PACMAD clade</taxon>
        <taxon>Arundinoideae</taxon>
        <taxon>Arundineae</taxon>
        <taxon>Arundo</taxon>
    </lineage>
</organism>
<dbReference type="AlphaFoldDB" id="A0A0A8Z1M5"/>
<reference evidence="1" key="1">
    <citation type="submission" date="2014-09" db="EMBL/GenBank/DDBJ databases">
        <authorList>
            <person name="Magalhaes I.L.F."/>
            <person name="Oliveira U."/>
            <person name="Santos F.R."/>
            <person name="Vidigal T.H.D.A."/>
            <person name="Brescovit A.D."/>
            <person name="Santos A.J."/>
        </authorList>
    </citation>
    <scope>NUCLEOTIDE SEQUENCE</scope>
    <source>
        <tissue evidence="1">Shoot tissue taken approximately 20 cm above the soil surface</tissue>
    </source>
</reference>
<name>A0A0A8Z1M5_ARUDO</name>
<protein>
    <submittedName>
        <fullName evidence="1">Uncharacterized protein</fullName>
    </submittedName>
</protein>
<evidence type="ECO:0000313" key="1">
    <source>
        <dbReference type="EMBL" id="JAD32706.1"/>
    </source>
</evidence>
<reference evidence="1" key="2">
    <citation type="journal article" date="2015" name="Data Brief">
        <title>Shoot transcriptome of the giant reed, Arundo donax.</title>
        <authorList>
            <person name="Barrero R.A."/>
            <person name="Guerrero F.D."/>
            <person name="Moolhuijzen P."/>
            <person name="Goolsby J.A."/>
            <person name="Tidwell J."/>
            <person name="Bellgard S.E."/>
            <person name="Bellgard M.I."/>
        </authorList>
    </citation>
    <scope>NUCLEOTIDE SEQUENCE</scope>
    <source>
        <tissue evidence="1">Shoot tissue taken approximately 20 cm above the soil surface</tissue>
    </source>
</reference>